<keyword evidence="3" id="KW-1185">Reference proteome</keyword>
<organism evidence="2 3">
    <name type="scientific">Paspalum notatum var. saurae</name>
    <dbReference type="NCBI Taxonomy" id="547442"/>
    <lineage>
        <taxon>Eukaryota</taxon>
        <taxon>Viridiplantae</taxon>
        <taxon>Streptophyta</taxon>
        <taxon>Embryophyta</taxon>
        <taxon>Tracheophyta</taxon>
        <taxon>Spermatophyta</taxon>
        <taxon>Magnoliopsida</taxon>
        <taxon>Liliopsida</taxon>
        <taxon>Poales</taxon>
        <taxon>Poaceae</taxon>
        <taxon>PACMAD clade</taxon>
        <taxon>Panicoideae</taxon>
        <taxon>Andropogonodae</taxon>
        <taxon>Paspaleae</taxon>
        <taxon>Paspalinae</taxon>
        <taxon>Paspalum</taxon>
    </lineage>
</organism>
<sequence>MARRRAREALAASAQNRHPSYPRLGELGHNSPRYRRWAKSGPDGDFLRFPDFLLQNRGCKGGLDYWPRGGHPKIAWKLRRSSLHRGRLSPIFWGNFHPQALSSKFRRVK</sequence>
<name>A0AAQ3TM74_PASNO</name>
<evidence type="ECO:0000313" key="3">
    <source>
        <dbReference type="Proteomes" id="UP001341281"/>
    </source>
</evidence>
<reference evidence="2 3" key="1">
    <citation type="submission" date="2024-02" db="EMBL/GenBank/DDBJ databases">
        <title>High-quality chromosome-scale genome assembly of Pensacola bahiagrass (Paspalum notatum Flugge var. saurae).</title>
        <authorList>
            <person name="Vega J.M."/>
            <person name="Podio M."/>
            <person name="Orjuela J."/>
            <person name="Siena L.A."/>
            <person name="Pessino S.C."/>
            <person name="Combes M.C."/>
            <person name="Mariac C."/>
            <person name="Albertini E."/>
            <person name="Pupilli F."/>
            <person name="Ortiz J.P.A."/>
            <person name="Leblanc O."/>
        </authorList>
    </citation>
    <scope>NUCLEOTIDE SEQUENCE [LARGE SCALE GENOMIC DNA]</scope>
    <source>
        <strain evidence="2">R1</strain>
        <tissue evidence="2">Leaf</tissue>
    </source>
</reference>
<feature type="region of interest" description="Disordered" evidence="1">
    <location>
        <begin position="1"/>
        <end position="30"/>
    </location>
</feature>
<dbReference type="AlphaFoldDB" id="A0AAQ3TM74"/>
<protein>
    <submittedName>
        <fullName evidence="2">Uncharacterized protein</fullName>
    </submittedName>
</protein>
<feature type="non-terminal residue" evidence="2">
    <location>
        <position position="109"/>
    </location>
</feature>
<dbReference type="Proteomes" id="UP001341281">
    <property type="component" value="Chromosome 05"/>
</dbReference>
<gene>
    <name evidence="2" type="ORF">U9M48_024605</name>
</gene>
<evidence type="ECO:0000313" key="2">
    <source>
        <dbReference type="EMBL" id="WVZ76649.1"/>
    </source>
</evidence>
<evidence type="ECO:0000256" key="1">
    <source>
        <dbReference type="SAM" id="MobiDB-lite"/>
    </source>
</evidence>
<dbReference type="EMBL" id="CP144749">
    <property type="protein sequence ID" value="WVZ76649.1"/>
    <property type="molecule type" value="Genomic_DNA"/>
</dbReference>
<accession>A0AAQ3TM74</accession>
<proteinExistence type="predicted"/>